<comment type="caution">
    <text evidence="1">The sequence shown here is derived from an EMBL/GenBank/DDBJ whole genome shotgun (WGS) entry which is preliminary data.</text>
</comment>
<dbReference type="EMBL" id="AKCU01000428">
    <property type="protein sequence ID" value="EKV09390.1"/>
    <property type="molecule type" value="Genomic_DNA"/>
</dbReference>
<dbReference type="VEuPathDB" id="FungiDB:PDIP_64720"/>
<reference evidence="2" key="1">
    <citation type="journal article" date="2012" name="BMC Genomics">
        <title>Genome sequence of the necrotrophic fungus Penicillium digitatum, the main postharvest pathogen of citrus.</title>
        <authorList>
            <person name="Marcet-Houben M."/>
            <person name="Ballester A.-R."/>
            <person name="de la Fuente B."/>
            <person name="Harries E."/>
            <person name="Marcos J.F."/>
            <person name="Gonzalez-Candelas L."/>
            <person name="Gabaldon T."/>
        </authorList>
    </citation>
    <scope>NUCLEOTIDE SEQUENCE [LARGE SCALE GENOMIC DNA]</scope>
    <source>
        <strain evidence="2">Pd1 / CECT 20795</strain>
    </source>
</reference>
<dbReference type="HOGENOM" id="CLU_2758574_0_0_1"/>
<gene>
    <name evidence="1" type="ORF">PDIP_64720</name>
</gene>
<dbReference type="AlphaFoldDB" id="K9FIT2"/>
<dbReference type="KEGG" id="pdp:PDIP_64720"/>
<evidence type="ECO:0000313" key="1">
    <source>
        <dbReference type="EMBL" id="EKV09390.1"/>
    </source>
</evidence>
<evidence type="ECO:0000313" key="2">
    <source>
        <dbReference type="Proteomes" id="UP000009886"/>
    </source>
</evidence>
<accession>K9FIT2</accession>
<organism evidence="1 2">
    <name type="scientific">Penicillium digitatum (strain Pd1 / CECT 20795)</name>
    <name type="common">Green mold</name>
    <dbReference type="NCBI Taxonomy" id="1170230"/>
    <lineage>
        <taxon>Eukaryota</taxon>
        <taxon>Fungi</taxon>
        <taxon>Dikarya</taxon>
        <taxon>Ascomycota</taxon>
        <taxon>Pezizomycotina</taxon>
        <taxon>Eurotiomycetes</taxon>
        <taxon>Eurotiomycetidae</taxon>
        <taxon>Eurotiales</taxon>
        <taxon>Aspergillaceae</taxon>
        <taxon>Penicillium</taxon>
    </lineage>
</organism>
<sequence length="70" mass="8125">MEYWTGCGLKARASNIYTYKHPNLPSTLYSEKECFLISQSGQWSPQTRKIATYPWNWLDASHVIKSQSEP</sequence>
<name>K9FIT2_PEND1</name>
<protein>
    <submittedName>
        <fullName evidence="1">Uncharacterized protein</fullName>
    </submittedName>
</protein>
<proteinExistence type="predicted"/>
<dbReference type="Proteomes" id="UP000009886">
    <property type="component" value="Unassembled WGS sequence"/>
</dbReference>